<evidence type="ECO:0000313" key="1">
    <source>
        <dbReference type="EMBL" id="WAR17367.1"/>
    </source>
</evidence>
<protein>
    <submittedName>
        <fullName evidence="1">Uncharacterized protein</fullName>
    </submittedName>
</protein>
<name>A0ABY7F8M4_MYAAR</name>
<dbReference type="EMBL" id="CP111021">
    <property type="protein sequence ID" value="WAR17367.1"/>
    <property type="molecule type" value="Genomic_DNA"/>
</dbReference>
<sequence>MFGMSNWSLWLSYYTCWNTCNNTCANHSCDGFNGQCDQGCVDGYSGPFCNISCPPNCKSYHQDNGECNLCAYDYWGEYCLNNCSENCTHLNESWSSCEIATGECKYGCLHGTHGSFCNIYCDQKCSASEDGVRECRQTDGQCTLGCETGYKLTTTGCIEGKEKFLIKFASTNLDSRADEEARTYEQLQERMEQPNYQNVKDNGTDNYAVLFADINM</sequence>
<dbReference type="Proteomes" id="UP001164746">
    <property type="component" value="Chromosome 10"/>
</dbReference>
<gene>
    <name evidence="1" type="ORF">MAR_031961</name>
</gene>
<evidence type="ECO:0000313" key="2">
    <source>
        <dbReference type="Proteomes" id="UP001164746"/>
    </source>
</evidence>
<keyword evidence="2" id="KW-1185">Reference proteome</keyword>
<accession>A0ABY7F8M4</accession>
<organism evidence="1 2">
    <name type="scientific">Mya arenaria</name>
    <name type="common">Soft-shell clam</name>
    <dbReference type="NCBI Taxonomy" id="6604"/>
    <lineage>
        <taxon>Eukaryota</taxon>
        <taxon>Metazoa</taxon>
        <taxon>Spiralia</taxon>
        <taxon>Lophotrochozoa</taxon>
        <taxon>Mollusca</taxon>
        <taxon>Bivalvia</taxon>
        <taxon>Autobranchia</taxon>
        <taxon>Heteroconchia</taxon>
        <taxon>Euheterodonta</taxon>
        <taxon>Imparidentia</taxon>
        <taxon>Neoheterodontei</taxon>
        <taxon>Myida</taxon>
        <taxon>Myoidea</taxon>
        <taxon>Myidae</taxon>
        <taxon>Mya</taxon>
    </lineage>
</organism>
<reference evidence="1" key="1">
    <citation type="submission" date="2022-11" db="EMBL/GenBank/DDBJ databases">
        <title>Centuries of genome instability and evolution in soft-shell clam transmissible cancer (bioRxiv).</title>
        <authorList>
            <person name="Hart S.F.M."/>
            <person name="Yonemitsu M.A."/>
            <person name="Giersch R.M."/>
            <person name="Beal B.F."/>
            <person name="Arriagada G."/>
            <person name="Davis B.W."/>
            <person name="Ostrander E.A."/>
            <person name="Goff S.P."/>
            <person name="Metzger M.J."/>
        </authorList>
    </citation>
    <scope>NUCLEOTIDE SEQUENCE</scope>
    <source>
        <strain evidence="1">MELC-2E11</strain>
        <tissue evidence="1">Siphon/mantle</tissue>
    </source>
</reference>
<proteinExistence type="predicted"/>